<evidence type="ECO:0000313" key="1">
    <source>
        <dbReference type="EMBL" id="QNM11794.1"/>
    </source>
</evidence>
<reference evidence="1 2" key="1">
    <citation type="submission" date="2020-08" db="EMBL/GenBank/DDBJ databases">
        <authorList>
            <person name="Liu C."/>
            <person name="Sun Q."/>
        </authorList>
    </citation>
    <scope>NUCLEOTIDE SEQUENCE [LARGE SCALE GENOMIC DNA]</scope>
    <source>
        <strain evidence="1 2">NSJ-61</strain>
    </source>
</reference>
<dbReference type="KEGG" id="ehn:H9Q80_16340"/>
<protein>
    <submittedName>
        <fullName evidence="1">Uncharacterized protein</fullName>
    </submittedName>
</protein>
<dbReference type="AlphaFoldDB" id="A0A7G9GLW2"/>
<dbReference type="RefSeq" id="WP_117452032.1">
    <property type="nucleotide sequence ID" value="NZ_CP060636.1"/>
</dbReference>
<proteinExistence type="predicted"/>
<evidence type="ECO:0000313" key="2">
    <source>
        <dbReference type="Proteomes" id="UP000515856"/>
    </source>
</evidence>
<name>A0A7G9GLW2_9FIRM</name>
<keyword evidence="2" id="KW-1185">Reference proteome</keyword>
<sequence length="122" mass="13796">MKVKDPVLYIGGILVKPPSEMTVSKNKLWKQGSGRSRTGNMCGSIQCRKYKLEITWTNLSEDEAMQLSNLLDPDFITVKFIDPKTKSFKTCTMYGGDEVYTVQNYCIDEAVYKGLPISLVEK</sequence>
<gene>
    <name evidence="1" type="ORF">H9Q80_16340</name>
</gene>
<dbReference type="EMBL" id="CP060636">
    <property type="protein sequence ID" value="QNM11794.1"/>
    <property type="molecule type" value="Genomic_DNA"/>
</dbReference>
<dbReference type="Proteomes" id="UP000515856">
    <property type="component" value="Chromosome"/>
</dbReference>
<organism evidence="1 2">
    <name type="scientific">[Eubacterium] hominis</name>
    <dbReference type="NCBI Taxonomy" id="2764325"/>
    <lineage>
        <taxon>Bacteria</taxon>
        <taxon>Bacillati</taxon>
        <taxon>Bacillota</taxon>
        <taxon>Erysipelotrichia</taxon>
        <taxon>Erysipelotrichales</taxon>
        <taxon>Erysipelotrichaceae</taxon>
        <taxon>Amedibacillus</taxon>
    </lineage>
</organism>
<accession>A0A7G9GLW2</accession>